<dbReference type="Gene3D" id="1.10.150.130">
    <property type="match status" value="1"/>
</dbReference>
<keyword evidence="7" id="KW-1185">Reference proteome</keyword>
<evidence type="ECO:0000256" key="1">
    <source>
        <dbReference type="ARBA" id="ARBA00008857"/>
    </source>
</evidence>
<dbReference type="GO" id="GO:0003677">
    <property type="term" value="F:DNA binding"/>
    <property type="evidence" value="ECO:0007669"/>
    <property type="project" value="UniProtKB-KW"/>
</dbReference>
<evidence type="ECO:0000259" key="5">
    <source>
        <dbReference type="PROSITE" id="PS51898"/>
    </source>
</evidence>
<name>A0A9E7IPT3_9CAUD</name>
<dbReference type="PANTHER" id="PTHR30349:SF64">
    <property type="entry name" value="PROPHAGE INTEGRASE INTD-RELATED"/>
    <property type="match status" value="1"/>
</dbReference>
<organism evidence="6 7">
    <name type="scientific">Rhodococcus phage Mbo4</name>
    <dbReference type="NCBI Taxonomy" id="2936912"/>
    <lineage>
        <taxon>Viruses</taxon>
        <taxon>Duplodnaviria</taxon>
        <taxon>Heunggongvirae</taxon>
        <taxon>Uroviricota</taxon>
        <taxon>Caudoviricetes</taxon>
        <taxon>Mboquatrovirus</taxon>
        <taxon>Mboquatrovirus Mbo4</taxon>
    </lineage>
</organism>
<evidence type="ECO:0000256" key="4">
    <source>
        <dbReference type="SAM" id="MobiDB-lite"/>
    </source>
</evidence>
<keyword evidence="3" id="KW-0233">DNA recombination</keyword>
<dbReference type="GO" id="GO:0044826">
    <property type="term" value="P:viral genome integration into host DNA"/>
    <property type="evidence" value="ECO:0007669"/>
    <property type="project" value="UniProtKB-KW"/>
</dbReference>
<dbReference type="CDD" id="cd01189">
    <property type="entry name" value="INT_ICEBs1_C_like"/>
    <property type="match status" value="1"/>
</dbReference>
<dbReference type="InterPro" id="IPR050090">
    <property type="entry name" value="Tyrosine_recombinase_XerCD"/>
</dbReference>
<accession>A0A9E7IPT3</accession>
<sequence length="421" mass="46163">MARPPMPLGTWGHIKRTKVDKGRWYADGRYRAQNGRTRRMRRYSPEGVFDREGAAAERVLIEAMKSACESTGDLDGTTTIDELWTSYRVELVESGRAPRTLTRYDDVAKFIGAQLGGLRLQEVSTQRLETFLRSVAEVNGAGNAKSTRSVLSGMFSMATRLGVVKANPVRDTKPPTSKSTKKPRSLEPEELAKLLVDLRQSTIPCPAVGKGGVPVPSKYRVPTVAEYCASVDLVDVITMFAATGVRMSELIGMTWPGLDLQAKTISLSEKAARVPGVGLVLVSRDDDPKNTHRTLALPDFAVTMLRARKLAMPPNTHQVLFPSSTGTIRDADALNVQWRRVRAALGLDWVTAHTFRRTVASLLDESKMGPRITADQLGHASPSMTMDKYMSRGKVRPEVAAILDAAVKVESKRRVDDSTGS</sequence>
<dbReference type="PROSITE" id="PS51898">
    <property type="entry name" value="TYR_RECOMBINASE"/>
    <property type="match status" value="1"/>
</dbReference>
<feature type="domain" description="Tyr recombinase" evidence="5">
    <location>
        <begin position="181"/>
        <end position="404"/>
    </location>
</feature>
<dbReference type="GO" id="GO:0015074">
    <property type="term" value="P:DNA integration"/>
    <property type="evidence" value="ECO:0007669"/>
    <property type="project" value="UniProtKB-KW"/>
</dbReference>
<dbReference type="GO" id="GO:0075713">
    <property type="term" value="P:establishment of integrated proviral latency"/>
    <property type="evidence" value="ECO:0007669"/>
    <property type="project" value="UniProtKB-KW"/>
</dbReference>
<evidence type="ECO:0000313" key="7">
    <source>
        <dbReference type="Proteomes" id="UP001057085"/>
    </source>
</evidence>
<gene>
    <name evidence="6" type="ORF">Mbo4_031</name>
</gene>
<protein>
    <submittedName>
        <fullName evidence="6">Tyrosine integrase</fullName>
    </submittedName>
</protein>
<evidence type="ECO:0000256" key="3">
    <source>
        <dbReference type="ARBA" id="ARBA00023172"/>
    </source>
</evidence>
<evidence type="ECO:0000256" key="2">
    <source>
        <dbReference type="ARBA" id="ARBA00023125"/>
    </source>
</evidence>
<dbReference type="SUPFAM" id="SSF56349">
    <property type="entry name" value="DNA breaking-rejoining enzymes"/>
    <property type="match status" value="1"/>
</dbReference>
<feature type="region of interest" description="Disordered" evidence="4">
    <location>
        <begin position="167"/>
        <end position="186"/>
    </location>
</feature>
<dbReference type="EMBL" id="ON191532">
    <property type="protein sequence ID" value="URG17521.1"/>
    <property type="molecule type" value="Genomic_DNA"/>
</dbReference>
<dbReference type="Gene3D" id="1.10.443.10">
    <property type="entry name" value="Intergrase catalytic core"/>
    <property type="match status" value="1"/>
</dbReference>
<dbReference type="PANTHER" id="PTHR30349">
    <property type="entry name" value="PHAGE INTEGRASE-RELATED"/>
    <property type="match status" value="1"/>
</dbReference>
<dbReference type="Pfam" id="PF00589">
    <property type="entry name" value="Phage_integrase"/>
    <property type="match status" value="1"/>
</dbReference>
<dbReference type="InterPro" id="IPR010998">
    <property type="entry name" value="Integrase_recombinase_N"/>
</dbReference>
<evidence type="ECO:0000313" key="6">
    <source>
        <dbReference type="EMBL" id="URG17521.1"/>
    </source>
</evidence>
<dbReference type="InterPro" id="IPR013762">
    <property type="entry name" value="Integrase-like_cat_sf"/>
</dbReference>
<dbReference type="GO" id="GO:0016787">
    <property type="term" value="F:hydrolase activity"/>
    <property type="evidence" value="ECO:0007669"/>
    <property type="project" value="UniProtKB-KW"/>
</dbReference>
<reference evidence="6" key="1">
    <citation type="submission" date="2022-04" db="EMBL/GenBank/DDBJ databases">
        <authorList>
            <person name="Hwangbo M."/>
            <person name="Wang B."/>
            <person name="Yang S.-H."/>
            <person name="Gill J.J."/>
            <person name="Chu K.-H."/>
            <person name="Young R."/>
        </authorList>
    </citation>
    <scope>NUCLEOTIDE SEQUENCE</scope>
</reference>
<dbReference type="Proteomes" id="UP001057085">
    <property type="component" value="Segment"/>
</dbReference>
<dbReference type="GO" id="GO:0006310">
    <property type="term" value="P:DNA recombination"/>
    <property type="evidence" value="ECO:0007669"/>
    <property type="project" value="UniProtKB-KW"/>
</dbReference>
<dbReference type="InterPro" id="IPR011010">
    <property type="entry name" value="DNA_brk_join_enz"/>
</dbReference>
<dbReference type="InterPro" id="IPR002104">
    <property type="entry name" value="Integrase_catalytic"/>
</dbReference>
<dbReference type="GO" id="GO:0016740">
    <property type="term" value="F:transferase activity"/>
    <property type="evidence" value="ECO:0007669"/>
    <property type="project" value="UniProtKB-KW"/>
</dbReference>
<keyword evidence="2" id="KW-0238">DNA-binding</keyword>
<comment type="similarity">
    <text evidence="1">Belongs to the 'phage' integrase family.</text>
</comment>
<proteinExistence type="inferred from homology"/>